<dbReference type="PANTHER" id="PTHR43874">
    <property type="entry name" value="TWO-COMPONENT RESPONSE REGULATOR"/>
    <property type="match status" value="1"/>
</dbReference>
<keyword evidence="7 9" id="KW-0539">Nucleus</keyword>
<evidence type="ECO:0000259" key="12">
    <source>
        <dbReference type="PROSITE" id="PS51017"/>
    </source>
</evidence>
<feature type="region of interest" description="Disordered" evidence="10">
    <location>
        <begin position="59"/>
        <end position="108"/>
    </location>
</feature>
<dbReference type="SUPFAM" id="SSF52172">
    <property type="entry name" value="CheY-like"/>
    <property type="match status" value="1"/>
</dbReference>
<dbReference type="CDD" id="cd17582">
    <property type="entry name" value="psREC_PRR"/>
    <property type="match status" value="1"/>
</dbReference>
<reference evidence="13" key="1">
    <citation type="submission" date="2015-07" db="EMBL/GenBank/DDBJ databases">
        <title>Transcriptome Assembly of Anthurium amnicola.</title>
        <authorList>
            <person name="Suzuki J."/>
        </authorList>
    </citation>
    <scope>NUCLEOTIDE SEQUENCE</scope>
</reference>
<dbReference type="Pfam" id="PF00072">
    <property type="entry name" value="Response_reg"/>
    <property type="match status" value="1"/>
</dbReference>
<dbReference type="GO" id="GO:0005634">
    <property type="term" value="C:nucleus"/>
    <property type="evidence" value="ECO:0007669"/>
    <property type="project" value="UniProtKB-SubCell"/>
</dbReference>
<dbReference type="PROSITE" id="PS51017">
    <property type="entry name" value="CCT"/>
    <property type="match status" value="1"/>
</dbReference>
<keyword evidence="3" id="KW-0902">Two-component regulatory system</keyword>
<keyword evidence="5" id="KW-0090">Biological rhythms</keyword>
<dbReference type="FunFam" id="3.40.50.2300:FF:000214">
    <property type="entry name" value="Two-component response regulator-like PRR37"/>
    <property type="match status" value="1"/>
</dbReference>
<evidence type="ECO:0000256" key="4">
    <source>
        <dbReference type="ARBA" id="ARBA00023015"/>
    </source>
</evidence>
<feature type="compositionally biased region" description="Basic residues" evidence="10">
    <location>
        <begin position="635"/>
        <end position="652"/>
    </location>
</feature>
<dbReference type="InterPro" id="IPR045279">
    <property type="entry name" value="ARR-like"/>
</dbReference>
<keyword evidence="4" id="KW-0805">Transcription regulation</keyword>
<comment type="subcellular location">
    <subcellularLocation>
        <location evidence="1 9">Nucleus</location>
    </subcellularLocation>
</comment>
<evidence type="ECO:0000256" key="2">
    <source>
        <dbReference type="ARBA" id="ARBA00010330"/>
    </source>
</evidence>
<feature type="domain" description="CCT" evidence="12">
    <location>
        <begin position="760"/>
        <end position="802"/>
    </location>
</feature>
<dbReference type="GO" id="GO:0000160">
    <property type="term" value="P:phosphorelay signal transduction system"/>
    <property type="evidence" value="ECO:0007669"/>
    <property type="project" value="UniProtKB-KW"/>
</dbReference>
<feature type="domain" description="Response regulatory" evidence="11">
    <location>
        <begin position="127"/>
        <end position="245"/>
    </location>
</feature>
<feature type="region of interest" description="Disordered" evidence="10">
    <location>
        <begin position="627"/>
        <end position="687"/>
    </location>
</feature>
<evidence type="ECO:0000259" key="11">
    <source>
        <dbReference type="PROSITE" id="PS50110"/>
    </source>
</evidence>
<dbReference type="InterPro" id="IPR010402">
    <property type="entry name" value="CCT_domain"/>
</dbReference>
<feature type="region of interest" description="Disordered" evidence="10">
    <location>
        <begin position="35"/>
        <end position="54"/>
    </location>
</feature>
<accession>A0A1D1YE39</accession>
<comment type="caution">
    <text evidence="8">Lacks conserved residue(s) required for the propagation of feature annotation.</text>
</comment>
<evidence type="ECO:0000256" key="5">
    <source>
        <dbReference type="ARBA" id="ARBA00023108"/>
    </source>
</evidence>
<dbReference type="InterPro" id="IPR001789">
    <property type="entry name" value="Sig_transdc_resp-reg_receiver"/>
</dbReference>
<feature type="region of interest" description="Disordered" evidence="10">
    <location>
        <begin position="251"/>
        <end position="330"/>
    </location>
</feature>
<dbReference type="GO" id="GO:0009736">
    <property type="term" value="P:cytokinin-activated signaling pathway"/>
    <property type="evidence" value="ECO:0007669"/>
    <property type="project" value="InterPro"/>
</dbReference>
<feature type="compositionally biased region" description="Low complexity" evidence="10">
    <location>
        <begin position="701"/>
        <end position="717"/>
    </location>
</feature>
<dbReference type="InterPro" id="IPR011006">
    <property type="entry name" value="CheY-like_superfamily"/>
</dbReference>
<sequence length="814" mass="89122">MVCLHQLSPEGCRSKGSKGLVEPWYHMEEVEPNKVGENVVGDGHGLSEEDESRINEVTEDLNDGRGRGIGAPVHQDEVHKPQLQPQRQRQYQRRPRPQQVLPAPAPPPPLPFPVVRGDRFLPVGYLKVLLVENDDSTRHVVNALLRNCSYEVIAVANGIEAWKILEDLTNHIDIVLTEVVMPCLSGIGLLGKIMSHKACKNIPVIMMSSHDSMGIVFNCLSKGAVDFLVKPIRKNELKNLWQHVWRRCHSSSGSGSGSESGVHTQKSVKPKNADDSDDNTGSNDEDDNASIGLNTWDGSDNGSGTQGSWTKHAAEPDSPQPSSPQNQLREAPDSICAQVIHPKPETLCNEWVPKTCSECEEQKDKLDDGLMEKDLEIGISIHPNTHLEAYLSEKASTKLSSEMIGNTKKNSPQPNDVFRGPDGSNAICELTTQAPDLIDTIAKSSMVTTSAHASNSLHKITEDKDKAIADMKELPSLELSLKRLRSFGDDGITSNDDRYVLRRSDQSAFSRYNTSAASNQKPMVHGGSYSVPFDNASDAVKMESKQVTTPFNQDSNGSCNVIDMGSTTNYVLNKPATFNQNVSSSSTKGLHTSSAFHPIKQKTCATQHDVPENIDDIASTKIMEEPRGAHQVQVQHHHPHYHHHHHHHHAHVAKQQLQQLQPSDNDELSMKNMTSAAPPCSSSNKFNGPVEANAGSCSLNGSVSGSNHGSNGQNGSSTMKPGGTNMEGDNGFVGKDEAGGCNGSGNGCGNGVDQNRFAQRVAALTKFRQKRKQRCFQKKVRYQSRKKLAEQRPRVRGQFVRQITGEHTSREADC</sequence>
<dbReference type="Gene3D" id="3.40.50.2300">
    <property type="match status" value="1"/>
</dbReference>
<evidence type="ECO:0000256" key="10">
    <source>
        <dbReference type="SAM" id="MobiDB-lite"/>
    </source>
</evidence>
<evidence type="ECO:0000256" key="6">
    <source>
        <dbReference type="ARBA" id="ARBA00023163"/>
    </source>
</evidence>
<protein>
    <submittedName>
        <fullName evidence="13">Two-component response regulator-like PRR73</fullName>
    </submittedName>
</protein>
<organism evidence="13">
    <name type="scientific">Anthurium amnicola</name>
    <dbReference type="NCBI Taxonomy" id="1678845"/>
    <lineage>
        <taxon>Eukaryota</taxon>
        <taxon>Viridiplantae</taxon>
        <taxon>Streptophyta</taxon>
        <taxon>Embryophyta</taxon>
        <taxon>Tracheophyta</taxon>
        <taxon>Spermatophyta</taxon>
        <taxon>Magnoliopsida</taxon>
        <taxon>Liliopsida</taxon>
        <taxon>Araceae</taxon>
        <taxon>Pothoideae</taxon>
        <taxon>Potheae</taxon>
        <taxon>Anthurium</taxon>
    </lineage>
</organism>
<evidence type="ECO:0000256" key="3">
    <source>
        <dbReference type="ARBA" id="ARBA00023012"/>
    </source>
</evidence>
<feature type="compositionally biased region" description="Low complexity" evidence="10">
    <location>
        <begin position="251"/>
        <end position="261"/>
    </location>
</feature>
<comment type="similarity">
    <text evidence="2">Belongs to the ARR-like family.</text>
</comment>
<gene>
    <name evidence="13" type="primary">PRR73_0</name>
    <name evidence="13" type="ORF">g.97121</name>
</gene>
<name>A0A1D1YE39_9ARAE</name>
<evidence type="ECO:0000256" key="7">
    <source>
        <dbReference type="ARBA" id="ARBA00023242"/>
    </source>
</evidence>
<feature type="compositionally biased region" description="Polar residues" evidence="10">
    <location>
        <begin position="291"/>
        <end position="309"/>
    </location>
</feature>
<evidence type="ECO:0000313" key="13">
    <source>
        <dbReference type="EMBL" id="JAT52874.1"/>
    </source>
</evidence>
<keyword evidence="6" id="KW-0804">Transcription</keyword>
<dbReference type="GO" id="GO:0048511">
    <property type="term" value="P:rhythmic process"/>
    <property type="evidence" value="ECO:0007669"/>
    <property type="project" value="UniProtKB-KW"/>
</dbReference>
<proteinExistence type="inferred from homology"/>
<dbReference type="AlphaFoldDB" id="A0A1D1YE39"/>
<evidence type="ECO:0000256" key="1">
    <source>
        <dbReference type="ARBA" id="ARBA00004123"/>
    </source>
</evidence>
<evidence type="ECO:0000256" key="9">
    <source>
        <dbReference type="PROSITE-ProRule" id="PRU00357"/>
    </source>
</evidence>
<feature type="compositionally biased region" description="Polar residues" evidence="10">
    <location>
        <begin position="671"/>
        <end position="686"/>
    </location>
</feature>
<dbReference type="PROSITE" id="PS50110">
    <property type="entry name" value="RESPONSE_REGULATORY"/>
    <property type="match status" value="1"/>
</dbReference>
<dbReference type="Pfam" id="PF06203">
    <property type="entry name" value="CCT"/>
    <property type="match status" value="1"/>
</dbReference>
<feature type="compositionally biased region" description="Acidic residues" evidence="10">
    <location>
        <begin position="275"/>
        <end position="288"/>
    </location>
</feature>
<dbReference type="PANTHER" id="PTHR43874:SF117">
    <property type="entry name" value="TWO-COMPONENT RESPONSE REGULATOR-LIKE APRR3"/>
    <property type="match status" value="1"/>
</dbReference>
<feature type="region of interest" description="Disordered" evidence="10">
    <location>
        <begin position="701"/>
        <end position="737"/>
    </location>
</feature>
<dbReference type="SMART" id="SM00448">
    <property type="entry name" value="REC"/>
    <property type="match status" value="1"/>
</dbReference>
<evidence type="ECO:0000256" key="8">
    <source>
        <dbReference type="PROSITE-ProRule" id="PRU00169"/>
    </source>
</evidence>
<dbReference type="EMBL" id="GDJX01015062">
    <property type="protein sequence ID" value="JAT52874.1"/>
    <property type="molecule type" value="Transcribed_RNA"/>
</dbReference>